<dbReference type="Proteomes" id="UP000037510">
    <property type="component" value="Unassembled WGS sequence"/>
</dbReference>
<dbReference type="STRING" id="104452.A0A0L7KQE6"/>
<organism evidence="1 2">
    <name type="scientific">Operophtera brumata</name>
    <name type="common">Winter moth</name>
    <name type="synonym">Phalaena brumata</name>
    <dbReference type="NCBI Taxonomy" id="104452"/>
    <lineage>
        <taxon>Eukaryota</taxon>
        <taxon>Metazoa</taxon>
        <taxon>Ecdysozoa</taxon>
        <taxon>Arthropoda</taxon>
        <taxon>Hexapoda</taxon>
        <taxon>Insecta</taxon>
        <taxon>Pterygota</taxon>
        <taxon>Neoptera</taxon>
        <taxon>Endopterygota</taxon>
        <taxon>Lepidoptera</taxon>
        <taxon>Glossata</taxon>
        <taxon>Ditrysia</taxon>
        <taxon>Geometroidea</taxon>
        <taxon>Geometridae</taxon>
        <taxon>Larentiinae</taxon>
        <taxon>Operophtera</taxon>
    </lineage>
</organism>
<protein>
    <submittedName>
        <fullName evidence="1">Uncharacterized protein</fullName>
    </submittedName>
</protein>
<dbReference type="EMBL" id="JTDY01007254">
    <property type="protein sequence ID" value="KOB65340.1"/>
    <property type="molecule type" value="Genomic_DNA"/>
</dbReference>
<gene>
    <name evidence="1" type="ORF">OBRU01_22868</name>
</gene>
<dbReference type="AlphaFoldDB" id="A0A0L7KQE6"/>
<name>A0A0L7KQE6_OPEBR</name>
<accession>A0A0L7KQE6</accession>
<proteinExistence type="predicted"/>
<keyword evidence="2" id="KW-1185">Reference proteome</keyword>
<evidence type="ECO:0000313" key="2">
    <source>
        <dbReference type="Proteomes" id="UP000037510"/>
    </source>
</evidence>
<evidence type="ECO:0000313" key="1">
    <source>
        <dbReference type="EMBL" id="KOB65340.1"/>
    </source>
</evidence>
<sequence>MHLEGHCHVAGIYLPLLWEPSFCSKSPLCLGYTRGHFSALSTAWSTESLRSSAANLAQMR</sequence>
<comment type="caution">
    <text evidence="1">The sequence shown here is derived from an EMBL/GenBank/DDBJ whole genome shotgun (WGS) entry which is preliminary data.</text>
</comment>
<reference evidence="1 2" key="1">
    <citation type="journal article" date="2015" name="Genome Biol. Evol.">
        <title>The genome of winter moth (Operophtera brumata) provides a genomic perspective on sexual dimorphism and phenology.</title>
        <authorList>
            <person name="Derks M.F."/>
            <person name="Smit S."/>
            <person name="Salis L."/>
            <person name="Schijlen E."/>
            <person name="Bossers A."/>
            <person name="Mateman C."/>
            <person name="Pijl A.S."/>
            <person name="de Ridder D."/>
            <person name="Groenen M.A."/>
            <person name="Visser M.E."/>
            <person name="Megens H.J."/>
        </authorList>
    </citation>
    <scope>NUCLEOTIDE SEQUENCE [LARGE SCALE GENOMIC DNA]</scope>
    <source>
        <strain evidence="1">WM2013NL</strain>
        <tissue evidence="1">Head and thorax</tissue>
    </source>
</reference>